<feature type="region of interest" description="Disordered" evidence="1">
    <location>
        <begin position="1"/>
        <end position="71"/>
    </location>
</feature>
<evidence type="ECO:0000256" key="1">
    <source>
        <dbReference type="SAM" id="MobiDB-lite"/>
    </source>
</evidence>
<dbReference type="OrthoDB" id="3065412at2759"/>
<feature type="compositionally biased region" description="Pro residues" evidence="1">
    <location>
        <begin position="1"/>
        <end position="10"/>
    </location>
</feature>
<name>A0A8K0R3S2_9PLEO</name>
<protein>
    <submittedName>
        <fullName evidence="3">Uncharacterized protein</fullName>
    </submittedName>
</protein>
<proteinExistence type="predicted"/>
<evidence type="ECO:0000313" key="3">
    <source>
        <dbReference type="EMBL" id="KAH7083798.1"/>
    </source>
</evidence>
<dbReference type="AlphaFoldDB" id="A0A8K0R3S2"/>
<accession>A0A8K0R3S2</accession>
<dbReference type="Proteomes" id="UP000813461">
    <property type="component" value="Unassembled WGS sequence"/>
</dbReference>
<keyword evidence="2" id="KW-0812">Transmembrane</keyword>
<keyword evidence="2" id="KW-1133">Transmembrane helix</keyword>
<reference evidence="3" key="1">
    <citation type="journal article" date="2021" name="Nat. Commun.">
        <title>Genetic determinants of endophytism in the Arabidopsis root mycobiome.</title>
        <authorList>
            <person name="Mesny F."/>
            <person name="Miyauchi S."/>
            <person name="Thiergart T."/>
            <person name="Pickel B."/>
            <person name="Atanasova L."/>
            <person name="Karlsson M."/>
            <person name="Huettel B."/>
            <person name="Barry K.W."/>
            <person name="Haridas S."/>
            <person name="Chen C."/>
            <person name="Bauer D."/>
            <person name="Andreopoulos W."/>
            <person name="Pangilinan J."/>
            <person name="LaButti K."/>
            <person name="Riley R."/>
            <person name="Lipzen A."/>
            <person name="Clum A."/>
            <person name="Drula E."/>
            <person name="Henrissat B."/>
            <person name="Kohler A."/>
            <person name="Grigoriev I.V."/>
            <person name="Martin F.M."/>
            <person name="Hacquard S."/>
        </authorList>
    </citation>
    <scope>NUCLEOTIDE SEQUENCE</scope>
    <source>
        <strain evidence="3">MPI-SDFR-AT-0120</strain>
    </source>
</reference>
<evidence type="ECO:0000313" key="4">
    <source>
        <dbReference type="Proteomes" id="UP000813461"/>
    </source>
</evidence>
<evidence type="ECO:0000256" key="2">
    <source>
        <dbReference type="SAM" id="Phobius"/>
    </source>
</evidence>
<gene>
    <name evidence="3" type="ORF">FB567DRAFT_604883</name>
</gene>
<sequence length="380" mass="39593">MPAGLPIPPHVRPRFPQAPYPLSNGTNVAPPTTTTTTSRQIPAATRSPTNNGAQATTEEPTPSSIPAPSLAPVTVVPAGQLPPPTTTYSSIPQYTTSSAKILQGHCADPNYTILDGPTAYWVPVIGCISSKAECCPTPMTSGEAPAPTNTKPDDQNNKKPNGGAGGGRAAFPISSMPSQGQIKGCPQDYHTVTAANGTACCPSSYWLWSTELGGQVPCYSSLKKDLVPPPMPDTLAFGDSLTSSSRDGAFSDTITSAAFPRPTAPINPSKPTSAIVNIAYAMQYQLAEEDTPAVLKKESKIGIGVGAAAGGLLLLGLIAFFVRRFMVRKRTKVGGYEDNSASQRFGSGIDMSRVAHEPAGVARTHGGVKYTGVSMRALDH</sequence>
<keyword evidence="4" id="KW-1185">Reference proteome</keyword>
<feature type="compositionally biased region" description="Polar residues" evidence="1">
    <location>
        <begin position="46"/>
        <end position="66"/>
    </location>
</feature>
<feature type="region of interest" description="Disordered" evidence="1">
    <location>
        <begin position="138"/>
        <end position="177"/>
    </location>
</feature>
<comment type="caution">
    <text evidence="3">The sequence shown here is derived from an EMBL/GenBank/DDBJ whole genome shotgun (WGS) entry which is preliminary data.</text>
</comment>
<organism evidence="3 4">
    <name type="scientific">Paraphoma chrysanthemicola</name>
    <dbReference type="NCBI Taxonomy" id="798071"/>
    <lineage>
        <taxon>Eukaryota</taxon>
        <taxon>Fungi</taxon>
        <taxon>Dikarya</taxon>
        <taxon>Ascomycota</taxon>
        <taxon>Pezizomycotina</taxon>
        <taxon>Dothideomycetes</taxon>
        <taxon>Pleosporomycetidae</taxon>
        <taxon>Pleosporales</taxon>
        <taxon>Pleosporineae</taxon>
        <taxon>Phaeosphaeriaceae</taxon>
        <taxon>Paraphoma</taxon>
    </lineage>
</organism>
<keyword evidence="2" id="KW-0472">Membrane</keyword>
<feature type="transmembrane region" description="Helical" evidence="2">
    <location>
        <begin position="301"/>
        <end position="322"/>
    </location>
</feature>
<dbReference type="EMBL" id="JAGMVJ010000013">
    <property type="protein sequence ID" value="KAH7083798.1"/>
    <property type="molecule type" value="Genomic_DNA"/>
</dbReference>